<dbReference type="Proteomes" id="UP000276603">
    <property type="component" value="Unassembled WGS sequence"/>
</dbReference>
<name>A0A3B0CEQ6_9FLAO</name>
<accession>A0A3B0CEQ6</accession>
<evidence type="ECO:0000313" key="2">
    <source>
        <dbReference type="Proteomes" id="UP000276603"/>
    </source>
</evidence>
<comment type="caution">
    <text evidence="1">The sequence shown here is derived from an EMBL/GenBank/DDBJ whole genome shotgun (WGS) entry which is preliminary data.</text>
</comment>
<organism evidence="1 2">
    <name type="scientific">Ulvibacterium marinum</name>
    <dbReference type="NCBI Taxonomy" id="2419782"/>
    <lineage>
        <taxon>Bacteria</taxon>
        <taxon>Pseudomonadati</taxon>
        <taxon>Bacteroidota</taxon>
        <taxon>Flavobacteriia</taxon>
        <taxon>Flavobacteriales</taxon>
        <taxon>Flavobacteriaceae</taxon>
        <taxon>Ulvibacterium</taxon>
    </lineage>
</organism>
<dbReference type="EMBL" id="RBCJ01000001">
    <property type="protein sequence ID" value="RKN83358.1"/>
    <property type="molecule type" value="Genomic_DNA"/>
</dbReference>
<dbReference type="AlphaFoldDB" id="A0A3B0CEQ6"/>
<dbReference type="RefSeq" id="WP_120710565.1">
    <property type="nucleotide sequence ID" value="NZ_RBCJ01000001.1"/>
</dbReference>
<keyword evidence="2" id="KW-1185">Reference proteome</keyword>
<evidence type="ECO:0000313" key="1">
    <source>
        <dbReference type="EMBL" id="RKN83358.1"/>
    </source>
</evidence>
<proteinExistence type="predicted"/>
<protein>
    <submittedName>
        <fullName evidence="1">Uncharacterized protein</fullName>
    </submittedName>
</protein>
<dbReference type="OrthoDB" id="1375976at2"/>
<sequence>MENLLIKNTSFSEYEARIKLVTLYYSLTFEEFASDFLRIVLNQNDEAVSLGNSSKALSFNQKVQLLLDAKAFEKDDKKKIEYFMSIRNQFMHNSAAITLESCMSFLTGIDKKIEEGYWKTKRANEEAGGEKAAKELADEEQNEKELMKYDVSEREKLLYKCWINLASDVIGSFKNALTRISKQRKVLKIDSKRNIILNFPTEDT</sequence>
<reference evidence="1 2" key="1">
    <citation type="submission" date="2018-10" db="EMBL/GenBank/DDBJ databases">
        <title>Ulvibacterium marinum gen. nov., sp. nov., a novel marine bacterium of the family Flavobacteriaceae, isolated from a culture of the green alga Ulva prolifera.</title>
        <authorList>
            <person name="Zhang Z."/>
        </authorList>
    </citation>
    <scope>NUCLEOTIDE SEQUENCE [LARGE SCALE GENOMIC DNA]</scope>
    <source>
        <strain evidence="1 2">CCMM003</strain>
    </source>
</reference>
<gene>
    <name evidence="1" type="ORF">D7Z94_05910</name>
</gene>